<dbReference type="OrthoDB" id="6652883at2759"/>
<dbReference type="Proteomes" id="UP001153636">
    <property type="component" value="Chromosome 2"/>
</dbReference>
<evidence type="ECO:0000256" key="2">
    <source>
        <dbReference type="ARBA" id="ARBA00022729"/>
    </source>
</evidence>
<sequence length="91" mass="10272">MMWLQLAILSLGAVFVCEAMVVQEFCMTPYLHQGLCIPLQECPSIFEMASDFNTPMTLERLDFLIESQCGYDGYNPKVCCPVAELVRSQVN</sequence>
<protein>
    <recommendedName>
        <fullName evidence="7">Clip domain-containing protein</fullName>
    </recommendedName>
</protein>
<feature type="chain" id="PRO_5040462349" description="Clip domain-containing protein" evidence="6">
    <location>
        <begin position="20"/>
        <end position="91"/>
    </location>
</feature>
<gene>
    <name evidence="8" type="ORF">PSYICH_LOCUS6827</name>
</gene>
<accession>A0A9P0CTK1</accession>
<dbReference type="SMART" id="SM00680">
    <property type="entry name" value="CLIP"/>
    <property type="match status" value="1"/>
</dbReference>
<proteinExistence type="predicted"/>
<dbReference type="Gene3D" id="3.30.1640.30">
    <property type="match status" value="1"/>
</dbReference>
<keyword evidence="4" id="KW-0720">Serine protease</keyword>
<evidence type="ECO:0000256" key="1">
    <source>
        <dbReference type="ARBA" id="ARBA00022670"/>
    </source>
</evidence>
<dbReference type="GO" id="GO:0006508">
    <property type="term" value="P:proteolysis"/>
    <property type="evidence" value="ECO:0007669"/>
    <property type="project" value="UniProtKB-KW"/>
</dbReference>
<keyword evidence="9" id="KW-1185">Reference proteome</keyword>
<dbReference type="InterPro" id="IPR038565">
    <property type="entry name" value="CLIP_sf"/>
</dbReference>
<keyword evidence="5" id="KW-1015">Disulfide bond</keyword>
<dbReference type="InterPro" id="IPR022700">
    <property type="entry name" value="CLIP"/>
</dbReference>
<keyword evidence="1" id="KW-0645">Protease</keyword>
<dbReference type="AlphaFoldDB" id="A0A9P0CTK1"/>
<evidence type="ECO:0000256" key="3">
    <source>
        <dbReference type="ARBA" id="ARBA00022801"/>
    </source>
</evidence>
<dbReference type="EMBL" id="OV651814">
    <property type="protein sequence ID" value="CAH1105988.1"/>
    <property type="molecule type" value="Genomic_DNA"/>
</dbReference>
<dbReference type="Pfam" id="PF12032">
    <property type="entry name" value="CLIP"/>
    <property type="match status" value="1"/>
</dbReference>
<keyword evidence="3" id="KW-0378">Hydrolase</keyword>
<evidence type="ECO:0000313" key="9">
    <source>
        <dbReference type="Proteomes" id="UP001153636"/>
    </source>
</evidence>
<evidence type="ECO:0000256" key="5">
    <source>
        <dbReference type="ARBA" id="ARBA00023157"/>
    </source>
</evidence>
<feature type="signal peptide" evidence="6">
    <location>
        <begin position="1"/>
        <end position="19"/>
    </location>
</feature>
<keyword evidence="2 6" id="KW-0732">Signal</keyword>
<evidence type="ECO:0000256" key="4">
    <source>
        <dbReference type="ARBA" id="ARBA00022825"/>
    </source>
</evidence>
<reference evidence="8" key="1">
    <citation type="submission" date="2022-01" db="EMBL/GenBank/DDBJ databases">
        <authorList>
            <person name="King R."/>
        </authorList>
    </citation>
    <scope>NUCLEOTIDE SEQUENCE</scope>
</reference>
<dbReference type="GO" id="GO:0008236">
    <property type="term" value="F:serine-type peptidase activity"/>
    <property type="evidence" value="ECO:0007669"/>
    <property type="project" value="UniProtKB-KW"/>
</dbReference>
<feature type="domain" description="Clip" evidence="7">
    <location>
        <begin position="25"/>
        <end position="80"/>
    </location>
</feature>
<evidence type="ECO:0000259" key="7">
    <source>
        <dbReference type="PROSITE" id="PS51888"/>
    </source>
</evidence>
<organism evidence="8 9">
    <name type="scientific">Psylliodes chrysocephalus</name>
    <dbReference type="NCBI Taxonomy" id="3402493"/>
    <lineage>
        <taxon>Eukaryota</taxon>
        <taxon>Metazoa</taxon>
        <taxon>Ecdysozoa</taxon>
        <taxon>Arthropoda</taxon>
        <taxon>Hexapoda</taxon>
        <taxon>Insecta</taxon>
        <taxon>Pterygota</taxon>
        <taxon>Neoptera</taxon>
        <taxon>Endopterygota</taxon>
        <taxon>Coleoptera</taxon>
        <taxon>Polyphaga</taxon>
        <taxon>Cucujiformia</taxon>
        <taxon>Chrysomeloidea</taxon>
        <taxon>Chrysomelidae</taxon>
        <taxon>Galerucinae</taxon>
        <taxon>Alticini</taxon>
        <taxon>Psylliodes</taxon>
    </lineage>
</organism>
<evidence type="ECO:0000256" key="6">
    <source>
        <dbReference type="SAM" id="SignalP"/>
    </source>
</evidence>
<name>A0A9P0CTK1_9CUCU</name>
<evidence type="ECO:0000313" key="8">
    <source>
        <dbReference type="EMBL" id="CAH1105988.1"/>
    </source>
</evidence>
<dbReference type="PROSITE" id="PS51888">
    <property type="entry name" value="CLIP"/>
    <property type="match status" value="1"/>
</dbReference>